<dbReference type="AlphaFoldDB" id="A0AAV7P1M5"/>
<feature type="compositionally biased region" description="Polar residues" evidence="1">
    <location>
        <begin position="58"/>
        <end position="71"/>
    </location>
</feature>
<keyword evidence="3" id="KW-1185">Reference proteome</keyword>
<comment type="caution">
    <text evidence="2">The sequence shown here is derived from an EMBL/GenBank/DDBJ whole genome shotgun (WGS) entry which is preliminary data.</text>
</comment>
<reference evidence="2" key="1">
    <citation type="journal article" date="2022" name="bioRxiv">
        <title>Sequencing and chromosome-scale assembly of the giantPleurodeles waltlgenome.</title>
        <authorList>
            <person name="Brown T."/>
            <person name="Elewa A."/>
            <person name="Iarovenko S."/>
            <person name="Subramanian E."/>
            <person name="Araus A.J."/>
            <person name="Petzold A."/>
            <person name="Susuki M."/>
            <person name="Suzuki K.-i.T."/>
            <person name="Hayashi T."/>
            <person name="Toyoda A."/>
            <person name="Oliveira C."/>
            <person name="Osipova E."/>
            <person name="Leigh N.D."/>
            <person name="Simon A."/>
            <person name="Yun M.H."/>
        </authorList>
    </citation>
    <scope>NUCLEOTIDE SEQUENCE</scope>
    <source>
        <strain evidence="2">20211129_DDA</strain>
        <tissue evidence="2">Liver</tissue>
    </source>
</reference>
<evidence type="ECO:0000256" key="1">
    <source>
        <dbReference type="SAM" id="MobiDB-lite"/>
    </source>
</evidence>
<accession>A0AAV7P1M5</accession>
<organism evidence="2 3">
    <name type="scientific">Pleurodeles waltl</name>
    <name type="common">Iberian ribbed newt</name>
    <dbReference type="NCBI Taxonomy" id="8319"/>
    <lineage>
        <taxon>Eukaryota</taxon>
        <taxon>Metazoa</taxon>
        <taxon>Chordata</taxon>
        <taxon>Craniata</taxon>
        <taxon>Vertebrata</taxon>
        <taxon>Euteleostomi</taxon>
        <taxon>Amphibia</taxon>
        <taxon>Batrachia</taxon>
        <taxon>Caudata</taxon>
        <taxon>Salamandroidea</taxon>
        <taxon>Salamandridae</taxon>
        <taxon>Pleurodelinae</taxon>
        <taxon>Pleurodeles</taxon>
    </lineage>
</organism>
<dbReference type="EMBL" id="JANPWB010000012">
    <property type="protein sequence ID" value="KAJ1121074.1"/>
    <property type="molecule type" value="Genomic_DNA"/>
</dbReference>
<dbReference type="Proteomes" id="UP001066276">
    <property type="component" value="Chromosome 8"/>
</dbReference>
<feature type="region of interest" description="Disordered" evidence="1">
    <location>
        <begin position="55"/>
        <end position="151"/>
    </location>
</feature>
<sequence>MEPFWQRAWTYEIYCRYNSKNKRKMPCDRTLCAGLRGKCPGGTSQLVESVQEGAGWGHSQNAPCQKNQNSVCKKEEDRNARQAGSSEGEMKSQPGDGGTWRQRGRSQETRSRWLKGKSYNLETVRRSSPEGNRYHETKEGGHGGAGHVLGRTWPEQVRGVYWG</sequence>
<proteinExistence type="predicted"/>
<evidence type="ECO:0000313" key="2">
    <source>
        <dbReference type="EMBL" id="KAJ1121074.1"/>
    </source>
</evidence>
<name>A0AAV7P1M5_PLEWA</name>
<evidence type="ECO:0000313" key="3">
    <source>
        <dbReference type="Proteomes" id="UP001066276"/>
    </source>
</evidence>
<feature type="compositionally biased region" description="Basic and acidic residues" evidence="1">
    <location>
        <begin position="123"/>
        <end position="141"/>
    </location>
</feature>
<gene>
    <name evidence="2" type="ORF">NDU88_009202</name>
</gene>
<protein>
    <submittedName>
        <fullName evidence="2">Uncharacterized protein</fullName>
    </submittedName>
</protein>